<protein>
    <submittedName>
        <fullName evidence="2">Uncharacterized protein</fullName>
    </submittedName>
</protein>
<reference evidence="2 3" key="1">
    <citation type="submission" date="2021-06" db="EMBL/GenBank/DDBJ databases">
        <title>Caerostris extrusa draft genome.</title>
        <authorList>
            <person name="Kono N."/>
            <person name="Arakawa K."/>
        </authorList>
    </citation>
    <scope>NUCLEOTIDE SEQUENCE [LARGE SCALE GENOMIC DNA]</scope>
</reference>
<name>A0AAV4QQZ0_CAEEX</name>
<comment type="caution">
    <text evidence="2">The sequence shown here is derived from an EMBL/GenBank/DDBJ whole genome shotgun (WGS) entry which is preliminary data.</text>
</comment>
<proteinExistence type="predicted"/>
<feature type="coiled-coil region" evidence="1">
    <location>
        <begin position="132"/>
        <end position="166"/>
    </location>
</feature>
<accession>A0AAV4QQZ0</accession>
<sequence length="218" mass="25726">MEKRDSSAFPYTGFYQEIEFHEELLVAPTDVHIEPARTADVTMLYNFIVPSVSDFILVSFTEMVNMLRFYALLKSSTEELEKDLKEPSATKNQDLFKVKRELIDTMKSKFIHIIDLDLLQDTMENPHYYIKKAQFTIELDNMRQDLKKLKEDEALALRDLDQLRFEDTKICYELLELRREFKFLNDSYSTRCEVLPKIGEVREPDEELQDGDKSEDGQ</sequence>
<gene>
    <name evidence="2" type="primary">AVEN_271767_1</name>
    <name evidence="2" type="ORF">CEXT_724701</name>
</gene>
<dbReference type="Proteomes" id="UP001054945">
    <property type="component" value="Unassembled WGS sequence"/>
</dbReference>
<organism evidence="2 3">
    <name type="scientific">Caerostris extrusa</name>
    <name type="common">Bark spider</name>
    <name type="synonym">Caerostris bankana</name>
    <dbReference type="NCBI Taxonomy" id="172846"/>
    <lineage>
        <taxon>Eukaryota</taxon>
        <taxon>Metazoa</taxon>
        <taxon>Ecdysozoa</taxon>
        <taxon>Arthropoda</taxon>
        <taxon>Chelicerata</taxon>
        <taxon>Arachnida</taxon>
        <taxon>Araneae</taxon>
        <taxon>Araneomorphae</taxon>
        <taxon>Entelegynae</taxon>
        <taxon>Araneoidea</taxon>
        <taxon>Araneidae</taxon>
        <taxon>Caerostris</taxon>
    </lineage>
</organism>
<dbReference type="AlphaFoldDB" id="A0AAV4QQZ0"/>
<evidence type="ECO:0000313" key="3">
    <source>
        <dbReference type="Proteomes" id="UP001054945"/>
    </source>
</evidence>
<evidence type="ECO:0000313" key="2">
    <source>
        <dbReference type="EMBL" id="GIY11677.1"/>
    </source>
</evidence>
<dbReference type="EMBL" id="BPLR01006680">
    <property type="protein sequence ID" value="GIY11677.1"/>
    <property type="molecule type" value="Genomic_DNA"/>
</dbReference>
<keyword evidence="1" id="KW-0175">Coiled coil</keyword>
<evidence type="ECO:0000256" key="1">
    <source>
        <dbReference type="SAM" id="Coils"/>
    </source>
</evidence>
<keyword evidence="3" id="KW-1185">Reference proteome</keyword>